<feature type="repeat" description="ANK" evidence="6">
    <location>
        <begin position="169"/>
        <end position="201"/>
    </location>
</feature>
<dbReference type="PROSITE" id="PS50865">
    <property type="entry name" value="ZF_MYND_2"/>
    <property type="match status" value="1"/>
</dbReference>
<evidence type="ECO:0000313" key="10">
    <source>
        <dbReference type="Proteomes" id="UP001165085"/>
    </source>
</evidence>
<dbReference type="SUPFAM" id="SSF144232">
    <property type="entry name" value="HIT/MYND zinc finger-like"/>
    <property type="match status" value="1"/>
</dbReference>
<keyword evidence="5 6" id="KW-0040">ANK repeat</keyword>
<dbReference type="InterPro" id="IPR036770">
    <property type="entry name" value="Ankyrin_rpt-contain_sf"/>
</dbReference>
<keyword evidence="4" id="KW-0862">Zinc</keyword>
<dbReference type="PROSITE" id="PS50297">
    <property type="entry name" value="ANK_REP_REGION"/>
    <property type="match status" value="2"/>
</dbReference>
<dbReference type="PANTHER" id="PTHR24198">
    <property type="entry name" value="ANKYRIN REPEAT AND PROTEIN KINASE DOMAIN-CONTAINING PROTEIN"/>
    <property type="match status" value="1"/>
</dbReference>
<dbReference type="SUPFAM" id="SSF48403">
    <property type="entry name" value="Ankyrin repeat"/>
    <property type="match status" value="1"/>
</dbReference>
<sequence length="524" mass="57204">MSTPSGGTLHQSLLDLVSSLSRESPPLLPVTQNVPCVYLIVHNGYEDVFDLLAEIGYFDKHVQELTRLNSVAKKESLAGTGCLWSALVKGNVGLAEKIIKLSGVGDGGDGDGGADIFNCYDEKVAPSPLIICSQNGVGGSVDFILSKLQEAEDEEKRRIYLEQRMPSKDAATALFKASQNGHLEICKKLVSMGADINVKTSLDNFTPLIIACSVGSLNVVDWLLGESSLIFFDENTKPIMGPLHAACFKGNIEIIKRLTVFLDTMHEWSSWKEALVCSDNGFSCLHYACLPENSRGVLEALLGVEGVEKSFKIRNEFCKGLLLPAGKEKYNAVMLCCVKSYSSSISYLLNFAEKSGPGYVEKLVNSLDAQGRNSVFLSVERDSTPCCKILTSYKASSTIYSNSVSPLHIASYNDNPTICSLLLSSGADVHYKCIFKSKNPITARSIANQRDNKCCEILMSASKRSKGPPTTVPKWAQEYVRDIQGCKVCGKGGKRCGRCKKVFYCGKVCQGKDWKEHKIICKPC</sequence>
<organism evidence="9 10">
    <name type="scientific">Triparma strigata</name>
    <dbReference type="NCBI Taxonomy" id="1606541"/>
    <lineage>
        <taxon>Eukaryota</taxon>
        <taxon>Sar</taxon>
        <taxon>Stramenopiles</taxon>
        <taxon>Ochrophyta</taxon>
        <taxon>Bolidophyceae</taxon>
        <taxon>Parmales</taxon>
        <taxon>Triparmaceae</taxon>
        <taxon>Triparma</taxon>
    </lineage>
</organism>
<evidence type="ECO:0000259" key="8">
    <source>
        <dbReference type="PROSITE" id="PS50865"/>
    </source>
</evidence>
<evidence type="ECO:0000256" key="4">
    <source>
        <dbReference type="ARBA" id="ARBA00022833"/>
    </source>
</evidence>
<dbReference type="EMBL" id="BRXY01000301">
    <property type="protein sequence ID" value="GMH85323.1"/>
    <property type="molecule type" value="Genomic_DNA"/>
</dbReference>
<dbReference type="Gene3D" id="6.10.140.2220">
    <property type="match status" value="1"/>
</dbReference>
<keyword evidence="2" id="KW-0677">Repeat</keyword>
<evidence type="ECO:0000256" key="1">
    <source>
        <dbReference type="ARBA" id="ARBA00022723"/>
    </source>
</evidence>
<keyword evidence="1" id="KW-0479">Metal-binding</keyword>
<proteinExistence type="predicted"/>
<evidence type="ECO:0000256" key="7">
    <source>
        <dbReference type="PROSITE-ProRule" id="PRU00134"/>
    </source>
</evidence>
<evidence type="ECO:0000256" key="5">
    <source>
        <dbReference type="ARBA" id="ARBA00023043"/>
    </source>
</evidence>
<evidence type="ECO:0000256" key="3">
    <source>
        <dbReference type="ARBA" id="ARBA00022771"/>
    </source>
</evidence>
<dbReference type="SMART" id="SM00248">
    <property type="entry name" value="ANK"/>
    <property type="match status" value="7"/>
</dbReference>
<dbReference type="OrthoDB" id="69682at2759"/>
<feature type="domain" description="MYND-type" evidence="8">
    <location>
        <begin position="486"/>
        <end position="521"/>
    </location>
</feature>
<dbReference type="InterPro" id="IPR002110">
    <property type="entry name" value="Ankyrin_rpt"/>
</dbReference>
<name>A0A9W7EN60_9STRA</name>
<keyword evidence="10" id="KW-1185">Reference proteome</keyword>
<gene>
    <name evidence="9" type="ORF">TrST_g7617</name>
</gene>
<dbReference type="InterPro" id="IPR002893">
    <property type="entry name" value="Znf_MYND"/>
</dbReference>
<dbReference type="AlphaFoldDB" id="A0A9W7EN60"/>
<keyword evidence="3 7" id="KW-0863">Zinc-finger</keyword>
<evidence type="ECO:0000256" key="6">
    <source>
        <dbReference type="PROSITE-ProRule" id="PRU00023"/>
    </source>
</evidence>
<accession>A0A9W7EN60</accession>
<comment type="caution">
    <text evidence="9">The sequence shown here is derived from an EMBL/GenBank/DDBJ whole genome shotgun (WGS) entry which is preliminary data.</text>
</comment>
<feature type="repeat" description="ANK" evidence="6">
    <location>
        <begin position="402"/>
        <end position="434"/>
    </location>
</feature>
<dbReference type="Gene3D" id="1.25.40.20">
    <property type="entry name" value="Ankyrin repeat-containing domain"/>
    <property type="match status" value="2"/>
</dbReference>
<dbReference type="Pfam" id="PF12796">
    <property type="entry name" value="Ank_2"/>
    <property type="match status" value="2"/>
</dbReference>
<dbReference type="GO" id="GO:0008270">
    <property type="term" value="F:zinc ion binding"/>
    <property type="evidence" value="ECO:0007669"/>
    <property type="project" value="UniProtKB-KW"/>
</dbReference>
<dbReference type="Proteomes" id="UP001165085">
    <property type="component" value="Unassembled WGS sequence"/>
</dbReference>
<protein>
    <recommendedName>
        <fullName evidence="8">MYND-type domain-containing protein</fullName>
    </recommendedName>
</protein>
<reference evidence="10" key="1">
    <citation type="journal article" date="2023" name="Commun. Biol.">
        <title>Genome analysis of Parmales, the sister group of diatoms, reveals the evolutionary specialization of diatoms from phago-mixotrophs to photoautotrophs.</title>
        <authorList>
            <person name="Ban H."/>
            <person name="Sato S."/>
            <person name="Yoshikawa S."/>
            <person name="Yamada K."/>
            <person name="Nakamura Y."/>
            <person name="Ichinomiya M."/>
            <person name="Sato N."/>
            <person name="Blanc-Mathieu R."/>
            <person name="Endo H."/>
            <person name="Kuwata A."/>
            <person name="Ogata H."/>
        </authorList>
    </citation>
    <scope>NUCLEOTIDE SEQUENCE [LARGE SCALE GENOMIC DNA]</scope>
    <source>
        <strain evidence="10">NIES 3701</strain>
    </source>
</reference>
<evidence type="ECO:0000313" key="9">
    <source>
        <dbReference type="EMBL" id="GMH85323.1"/>
    </source>
</evidence>
<dbReference type="PANTHER" id="PTHR24198:SF165">
    <property type="entry name" value="ANKYRIN REPEAT-CONTAINING PROTEIN-RELATED"/>
    <property type="match status" value="1"/>
</dbReference>
<evidence type="ECO:0000256" key="2">
    <source>
        <dbReference type="ARBA" id="ARBA00022737"/>
    </source>
</evidence>
<dbReference type="Pfam" id="PF01753">
    <property type="entry name" value="zf-MYND"/>
    <property type="match status" value="1"/>
</dbReference>
<dbReference type="PROSITE" id="PS50088">
    <property type="entry name" value="ANK_REPEAT"/>
    <property type="match status" value="2"/>
</dbReference>